<protein>
    <submittedName>
        <fullName evidence="7">TraR/DksA C4-type zinc finger protein</fullName>
    </submittedName>
</protein>
<organism evidence="7 8">
    <name type="scientific">Kurthia populi</name>
    <dbReference type="NCBI Taxonomy" id="1562132"/>
    <lineage>
        <taxon>Bacteria</taxon>
        <taxon>Bacillati</taxon>
        <taxon>Bacillota</taxon>
        <taxon>Bacilli</taxon>
        <taxon>Bacillales</taxon>
        <taxon>Caryophanaceae</taxon>
        <taxon>Kurthia</taxon>
    </lineage>
</organism>
<keyword evidence="2" id="KW-0863">Zinc-finger</keyword>
<feature type="domain" description="Zinc finger DksA/TraR C4-type" evidence="6">
    <location>
        <begin position="78"/>
        <end position="105"/>
    </location>
</feature>
<dbReference type="Pfam" id="PF01258">
    <property type="entry name" value="zf-dskA_traR"/>
    <property type="match status" value="1"/>
</dbReference>
<dbReference type="EMBL" id="JBHUOR010000113">
    <property type="protein sequence ID" value="MFD2869364.1"/>
    <property type="molecule type" value="Genomic_DNA"/>
</dbReference>
<reference evidence="8" key="1">
    <citation type="journal article" date="2019" name="Int. J. Syst. Evol. Microbiol.">
        <title>The Global Catalogue of Microorganisms (GCM) 10K type strain sequencing project: providing services to taxonomists for standard genome sequencing and annotation.</title>
        <authorList>
            <consortium name="The Broad Institute Genomics Platform"/>
            <consortium name="The Broad Institute Genome Sequencing Center for Infectious Disease"/>
            <person name="Wu L."/>
            <person name="Ma J."/>
        </authorList>
    </citation>
    <scope>NUCLEOTIDE SEQUENCE [LARGE SCALE GENOMIC DNA]</scope>
    <source>
        <strain evidence="8">KCTC 33522</strain>
    </source>
</reference>
<accession>A0ABW5Y217</accession>
<keyword evidence="1" id="KW-0479">Metal-binding</keyword>
<dbReference type="InterPro" id="IPR037187">
    <property type="entry name" value="DnaK_N"/>
</dbReference>
<evidence type="ECO:0000256" key="3">
    <source>
        <dbReference type="ARBA" id="ARBA00022833"/>
    </source>
</evidence>
<name>A0ABW5Y217_9BACL</name>
<evidence type="ECO:0000313" key="7">
    <source>
        <dbReference type="EMBL" id="MFD2869364.1"/>
    </source>
</evidence>
<sequence length="161" mass="18001">MTDEQLKSLKAQLEQMKETLIQKQQNTRIVEPGEEVLSNHPAENASDLTEQTMELTLEGERDDELRLVQAALNRIERGTYGKCIVGGEPIPFERLEALPTADTCVAHAEQLTEQQKNRPVEEEVIRMNVDKPMKGVQGREGGEDSLDELLEEGSSDSPSDQ</sequence>
<feature type="compositionally biased region" description="Acidic residues" evidence="5">
    <location>
        <begin position="143"/>
        <end position="154"/>
    </location>
</feature>
<dbReference type="Gene3D" id="1.20.120.910">
    <property type="entry name" value="DksA, coiled-coil domain"/>
    <property type="match status" value="1"/>
</dbReference>
<dbReference type="SUPFAM" id="SSF109635">
    <property type="entry name" value="DnaK suppressor protein DksA, alpha-hairpin domain"/>
    <property type="match status" value="1"/>
</dbReference>
<dbReference type="InterPro" id="IPR000962">
    <property type="entry name" value="Znf_DskA_TraR"/>
</dbReference>
<gene>
    <name evidence="7" type="ORF">ACFSY7_12790</name>
</gene>
<keyword evidence="8" id="KW-1185">Reference proteome</keyword>
<dbReference type="Proteomes" id="UP001597568">
    <property type="component" value="Unassembled WGS sequence"/>
</dbReference>
<dbReference type="PANTHER" id="PTHR33823">
    <property type="entry name" value="RNA POLYMERASE-BINDING TRANSCRIPTION FACTOR DKSA-RELATED"/>
    <property type="match status" value="1"/>
</dbReference>
<evidence type="ECO:0000256" key="2">
    <source>
        <dbReference type="ARBA" id="ARBA00022771"/>
    </source>
</evidence>
<evidence type="ECO:0000256" key="4">
    <source>
        <dbReference type="PROSITE-ProRule" id="PRU00510"/>
    </source>
</evidence>
<feature type="zinc finger region" description="dksA C4-type" evidence="4">
    <location>
        <begin position="83"/>
        <end position="107"/>
    </location>
</feature>
<evidence type="ECO:0000256" key="1">
    <source>
        <dbReference type="ARBA" id="ARBA00022723"/>
    </source>
</evidence>
<dbReference type="RefSeq" id="WP_380148117.1">
    <property type="nucleotide sequence ID" value="NZ_JBHUOR010000113.1"/>
</dbReference>
<comment type="caution">
    <text evidence="7">The sequence shown here is derived from an EMBL/GenBank/DDBJ whole genome shotgun (WGS) entry which is preliminary data.</text>
</comment>
<evidence type="ECO:0000313" key="8">
    <source>
        <dbReference type="Proteomes" id="UP001597568"/>
    </source>
</evidence>
<dbReference type="PANTHER" id="PTHR33823:SF4">
    <property type="entry name" value="GENERAL STRESS PROTEIN 16O"/>
    <property type="match status" value="1"/>
</dbReference>
<dbReference type="SUPFAM" id="SSF57716">
    <property type="entry name" value="Glucocorticoid receptor-like (DNA-binding domain)"/>
    <property type="match status" value="1"/>
</dbReference>
<proteinExistence type="predicted"/>
<dbReference type="PROSITE" id="PS51128">
    <property type="entry name" value="ZF_DKSA_2"/>
    <property type="match status" value="1"/>
</dbReference>
<feature type="region of interest" description="Disordered" evidence="5">
    <location>
        <begin position="127"/>
        <end position="161"/>
    </location>
</feature>
<keyword evidence="3" id="KW-0862">Zinc</keyword>
<evidence type="ECO:0000259" key="6">
    <source>
        <dbReference type="Pfam" id="PF01258"/>
    </source>
</evidence>
<evidence type="ECO:0000256" key="5">
    <source>
        <dbReference type="SAM" id="MobiDB-lite"/>
    </source>
</evidence>